<name>A0A8J3QGW4_9ACTN</name>
<dbReference type="EMBL" id="BONY01000069">
    <property type="protein sequence ID" value="GIH09500.1"/>
    <property type="molecule type" value="Genomic_DNA"/>
</dbReference>
<dbReference type="RefSeq" id="WP_203913230.1">
    <property type="nucleotide sequence ID" value="NZ_BONY01000069.1"/>
</dbReference>
<dbReference type="SUPFAM" id="SSF48452">
    <property type="entry name" value="TPR-like"/>
    <property type="match status" value="1"/>
</dbReference>
<organism evidence="1 2">
    <name type="scientific">Rhizocola hellebori</name>
    <dbReference type="NCBI Taxonomy" id="1392758"/>
    <lineage>
        <taxon>Bacteria</taxon>
        <taxon>Bacillati</taxon>
        <taxon>Actinomycetota</taxon>
        <taxon>Actinomycetes</taxon>
        <taxon>Micromonosporales</taxon>
        <taxon>Micromonosporaceae</taxon>
        <taxon>Rhizocola</taxon>
    </lineage>
</organism>
<evidence type="ECO:0000313" key="2">
    <source>
        <dbReference type="Proteomes" id="UP000612899"/>
    </source>
</evidence>
<accession>A0A8J3QGW4</accession>
<dbReference type="Proteomes" id="UP000612899">
    <property type="component" value="Unassembled WGS sequence"/>
</dbReference>
<keyword evidence="2" id="KW-1185">Reference proteome</keyword>
<proteinExistence type="predicted"/>
<protein>
    <recommendedName>
        <fullName evidence="3">Tetratricopeptide repeat protein</fullName>
    </recommendedName>
</protein>
<sequence length="379" mass="40174">MMKRAAAVVLTAAALLLLSGAFGFKFSGYQAQPANAVDPLTLSIDRAQQRLKAVPGDWQTWAALGSSYVEQARITGDPSFYHRADAALNKSHTLRPNDAALTGLGALANARHDFATAEGLARQALTVNPASATAYGVLVDALTQLGRSQEASEAVQRMLDLDPGLPALSRAAYDAEQHGHVDESRALWRRALADAYGSNALFVHQQLGDLAWHGGDLATALAEYRIAGHQLGLARVFAARGETEAALGFYAALSATRPSISLLAEYATLLRQQGRPAPADAQLALADAALALLAASGGTDHLAAAEVAIARGDFVSAVRFCEQEWSLRTHSDVADLLGWSLHLAGQDAKALVYAQKAVALGTRNRDYHAHLRAIEESLK</sequence>
<comment type="caution">
    <text evidence="1">The sequence shown here is derived from an EMBL/GenBank/DDBJ whole genome shotgun (WGS) entry which is preliminary data.</text>
</comment>
<dbReference type="InterPro" id="IPR011990">
    <property type="entry name" value="TPR-like_helical_dom_sf"/>
</dbReference>
<evidence type="ECO:0008006" key="3">
    <source>
        <dbReference type="Google" id="ProtNLM"/>
    </source>
</evidence>
<dbReference type="AlphaFoldDB" id="A0A8J3QGW4"/>
<dbReference type="Pfam" id="PF14559">
    <property type="entry name" value="TPR_19"/>
    <property type="match status" value="1"/>
</dbReference>
<evidence type="ECO:0000313" key="1">
    <source>
        <dbReference type="EMBL" id="GIH09500.1"/>
    </source>
</evidence>
<reference evidence="1" key="1">
    <citation type="submission" date="2021-01" db="EMBL/GenBank/DDBJ databases">
        <title>Whole genome shotgun sequence of Rhizocola hellebori NBRC 109834.</title>
        <authorList>
            <person name="Komaki H."/>
            <person name="Tamura T."/>
        </authorList>
    </citation>
    <scope>NUCLEOTIDE SEQUENCE</scope>
    <source>
        <strain evidence="1">NBRC 109834</strain>
    </source>
</reference>
<dbReference type="Gene3D" id="1.25.40.10">
    <property type="entry name" value="Tetratricopeptide repeat domain"/>
    <property type="match status" value="2"/>
</dbReference>
<gene>
    <name evidence="1" type="ORF">Rhe02_75670</name>
</gene>